<proteinExistence type="predicted"/>
<sequence length="241" mass="26162">MLACMARTTNNATPATAEERELQAMRDEKPKMRGWIHLCTFPLCIGASIVLICLAPAGAMKAAISIYAATAMLLFGTSAALHMTHGHVPVKADRILVRLDYSNIFLLIAGTITPFLFAITNRTVRITYLLIIWIVAGVGVIAHLIWPDGLDWLFTIVYCVLGLAPVTILNLFWTSPYIGPVATILVVCGGAAYIGGAVCFAIRKPNIVPAWFGYHELFHLGTVAGYACHVIALFMVVCAMR</sequence>
<protein>
    <submittedName>
        <fullName evidence="7">Hemolysin-III-like protein</fullName>
    </submittedName>
</protein>
<evidence type="ECO:0000313" key="7">
    <source>
        <dbReference type="EMBL" id="KFI67138.1"/>
    </source>
</evidence>
<feature type="transmembrane region" description="Helical" evidence="6">
    <location>
        <begin position="152"/>
        <end position="173"/>
    </location>
</feature>
<keyword evidence="8" id="KW-1185">Reference proteome</keyword>
<feature type="binding site" evidence="5">
    <location>
        <position position="215"/>
    </location>
    <ligand>
        <name>Zn(2+)</name>
        <dbReference type="ChEBI" id="CHEBI:29105"/>
    </ligand>
</feature>
<feature type="transmembrane region" description="Helical" evidence="6">
    <location>
        <begin position="35"/>
        <end position="55"/>
    </location>
</feature>
<feature type="transmembrane region" description="Helical" evidence="6">
    <location>
        <begin position="62"/>
        <end position="81"/>
    </location>
</feature>
<dbReference type="EMBL" id="JGZB01000011">
    <property type="protein sequence ID" value="KFI67138.1"/>
    <property type="molecule type" value="Genomic_DNA"/>
</dbReference>
<feature type="transmembrane region" description="Helical" evidence="6">
    <location>
        <begin position="126"/>
        <end position="146"/>
    </location>
</feature>
<dbReference type="GO" id="GO:0016020">
    <property type="term" value="C:membrane"/>
    <property type="evidence" value="ECO:0007669"/>
    <property type="project" value="UniProtKB-SubCell"/>
</dbReference>
<keyword evidence="5" id="KW-0862">Zinc</keyword>
<keyword evidence="5" id="KW-0479">Metal-binding</keyword>
<feature type="transmembrane region" description="Helical" evidence="6">
    <location>
        <begin position="223"/>
        <end position="240"/>
    </location>
</feature>
<feature type="binding site" evidence="5">
    <location>
        <position position="219"/>
    </location>
    <ligand>
        <name>Zn(2+)</name>
        <dbReference type="ChEBI" id="CHEBI:29105"/>
    </ligand>
</feature>
<dbReference type="AlphaFoldDB" id="A0A087B7Y8"/>
<comment type="subcellular location">
    <subcellularLocation>
        <location evidence="1">Membrane</location>
        <topology evidence="1">Multi-pass membrane protein</topology>
    </subcellularLocation>
</comment>
<evidence type="ECO:0000256" key="1">
    <source>
        <dbReference type="ARBA" id="ARBA00004141"/>
    </source>
</evidence>
<reference evidence="7 8" key="1">
    <citation type="submission" date="2014-03" db="EMBL/GenBank/DDBJ databases">
        <title>Genomics of Bifidobacteria.</title>
        <authorList>
            <person name="Ventura M."/>
            <person name="Milani C."/>
            <person name="Lugli G.A."/>
        </authorList>
    </citation>
    <scope>NUCLEOTIDE SEQUENCE [LARGE SCALE GENOMIC DNA]</scope>
    <source>
        <strain evidence="7 8">LMG 11591</strain>
    </source>
</reference>
<dbReference type="InterPro" id="IPR004254">
    <property type="entry name" value="AdipoR/HlyIII-related"/>
</dbReference>
<dbReference type="STRING" id="1692.BMAGN_1350"/>
<organism evidence="7 8">
    <name type="scientific">Bifidobacterium magnum</name>
    <dbReference type="NCBI Taxonomy" id="1692"/>
    <lineage>
        <taxon>Bacteria</taxon>
        <taxon>Bacillati</taxon>
        <taxon>Actinomycetota</taxon>
        <taxon>Actinomycetes</taxon>
        <taxon>Bifidobacteriales</taxon>
        <taxon>Bifidobacteriaceae</taxon>
        <taxon>Bifidobacterium</taxon>
    </lineage>
</organism>
<feature type="transmembrane region" description="Helical" evidence="6">
    <location>
        <begin position="101"/>
        <end position="119"/>
    </location>
</feature>
<evidence type="ECO:0000256" key="2">
    <source>
        <dbReference type="ARBA" id="ARBA00022692"/>
    </source>
</evidence>
<dbReference type="PANTHER" id="PTHR20855:SF3">
    <property type="entry name" value="LD03007P"/>
    <property type="match status" value="1"/>
</dbReference>
<evidence type="ECO:0000256" key="3">
    <source>
        <dbReference type="ARBA" id="ARBA00022989"/>
    </source>
</evidence>
<evidence type="ECO:0000256" key="4">
    <source>
        <dbReference type="ARBA" id="ARBA00023136"/>
    </source>
</evidence>
<comment type="caution">
    <text evidence="7">The sequence shown here is derived from an EMBL/GenBank/DDBJ whole genome shotgun (WGS) entry which is preliminary data.</text>
</comment>
<feature type="transmembrane region" description="Helical" evidence="6">
    <location>
        <begin position="180"/>
        <end position="203"/>
    </location>
</feature>
<dbReference type="GO" id="GO:0046872">
    <property type="term" value="F:metal ion binding"/>
    <property type="evidence" value="ECO:0007669"/>
    <property type="project" value="UniProtKB-KW"/>
</dbReference>
<evidence type="ECO:0000313" key="8">
    <source>
        <dbReference type="Proteomes" id="UP000029052"/>
    </source>
</evidence>
<evidence type="ECO:0000256" key="6">
    <source>
        <dbReference type="SAM" id="Phobius"/>
    </source>
</evidence>
<gene>
    <name evidence="7" type="ORF">BMAGN_1350</name>
</gene>
<evidence type="ECO:0000256" key="5">
    <source>
        <dbReference type="PIRSR" id="PIRSR604254-1"/>
    </source>
</evidence>
<feature type="binding site" evidence="5">
    <location>
        <position position="82"/>
    </location>
    <ligand>
        <name>Zn(2+)</name>
        <dbReference type="ChEBI" id="CHEBI:29105"/>
    </ligand>
</feature>
<accession>A0A087B7Y8</accession>
<dbReference type="eggNOG" id="COG1272">
    <property type="taxonomic scope" value="Bacteria"/>
</dbReference>
<dbReference type="Proteomes" id="UP000029052">
    <property type="component" value="Unassembled WGS sequence"/>
</dbReference>
<dbReference type="Pfam" id="PF03006">
    <property type="entry name" value="HlyIII"/>
    <property type="match status" value="1"/>
</dbReference>
<keyword evidence="3 6" id="KW-1133">Transmembrane helix</keyword>
<name>A0A087B7Y8_9BIFI</name>
<keyword evidence="2 6" id="KW-0812">Transmembrane</keyword>
<dbReference type="PANTHER" id="PTHR20855">
    <property type="entry name" value="ADIPOR/PROGESTIN RECEPTOR-RELATED"/>
    <property type="match status" value="1"/>
</dbReference>
<keyword evidence="4 6" id="KW-0472">Membrane</keyword>